<dbReference type="CDD" id="cd03441">
    <property type="entry name" value="R_hydratase_like"/>
    <property type="match status" value="1"/>
</dbReference>
<dbReference type="SUPFAM" id="SSF54637">
    <property type="entry name" value="Thioesterase/thiol ester dehydrase-isomerase"/>
    <property type="match status" value="2"/>
</dbReference>
<dbReference type="Pfam" id="PF13452">
    <property type="entry name" value="FAS1_DH_region"/>
    <property type="match status" value="1"/>
</dbReference>
<protein>
    <submittedName>
        <fullName evidence="2">MaoC family dehydratase N-terminal domain-containing protein</fullName>
    </submittedName>
</protein>
<dbReference type="Gene3D" id="3.10.129.10">
    <property type="entry name" value="Hotdog Thioesterase"/>
    <property type="match status" value="2"/>
</dbReference>
<evidence type="ECO:0000259" key="1">
    <source>
        <dbReference type="Pfam" id="PF13452"/>
    </source>
</evidence>
<gene>
    <name evidence="2" type="ORF">LNN31_06005</name>
</gene>
<keyword evidence="3" id="KW-1185">Reference proteome</keyword>
<name>A0ABY6HHK3_9FIRM</name>
<evidence type="ECO:0000313" key="3">
    <source>
        <dbReference type="Proteomes" id="UP001163550"/>
    </source>
</evidence>
<reference evidence="2" key="1">
    <citation type="submission" date="2021-11" db="EMBL/GenBank/DDBJ databases">
        <title>Isoprene-degrading acetogen.</title>
        <authorList>
            <person name="Yang Y."/>
            <person name="Jin H."/>
            <person name="Yan J."/>
        </authorList>
    </citation>
    <scope>NUCLEOTIDE SEQUENCE</scope>
    <source>
        <strain evidence="2">Berkeley</strain>
    </source>
</reference>
<dbReference type="Proteomes" id="UP001163550">
    <property type="component" value="Chromosome"/>
</dbReference>
<accession>A0ABY6HHK3</accession>
<evidence type="ECO:0000313" key="2">
    <source>
        <dbReference type="EMBL" id="UYO63970.1"/>
    </source>
</evidence>
<proteinExistence type="predicted"/>
<dbReference type="EMBL" id="CP087994">
    <property type="protein sequence ID" value="UYO63970.1"/>
    <property type="molecule type" value="Genomic_DNA"/>
</dbReference>
<sequence>MKPMEYGKITDEAIAAFKKRVGMQLRVSHQFNEEATRETIRKFADGIGDSNPLWHNSNDAADSPYKRLVAPPSWLASVFPTWILQGLPGVHAIHAGTEWEFYRPVMAGDTIRPESYFTGYEIKKCQFGGKTIVEHQEARYYNQKDQLVGIARPAGFRMEREAMVELNQQGDITLPHPWTESELEKIEEDVLNEKERGSLPLFWEDVNEGDQLPVITKGPLGITDMIAYCIGASPIAIKAHGSSLKEYKRHPDWCFRDSLTYSLEPIYSVHYNQSAASACGLPYPYDLGTQRHCWLMQLLTNWMGDYGWIKTCNAKYTGFVYFSDAIRLSGEVTNKFIGDDGELLVEVKTACINQRGKNVMPGLSVIELPSCRDKNQVINKKLID</sequence>
<dbReference type="PANTHER" id="PTHR43437">
    <property type="entry name" value="HYDROXYACYL-THIOESTER DEHYDRATASE TYPE 2, MITOCHONDRIAL-RELATED"/>
    <property type="match status" value="1"/>
</dbReference>
<feature type="domain" description="FAS1-like dehydratase" evidence="1">
    <location>
        <begin position="28"/>
        <end position="148"/>
    </location>
</feature>
<dbReference type="PANTHER" id="PTHR43437:SF3">
    <property type="entry name" value="HYDROXYACYL-THIOESTER DEHYDRATASE TYPE 2, MITOCHONDRIAL"/>
    <property type="match status" value="1"/>
</dbReference>
<dbReference type="InterPro" id="IPR050965">
    <property type="entry name" value="UPF0336/Enoyl-CoA_hydratase"/>
</dbReference>
<dbReference type="InterPro" id="IPR029069">
    <property type="entry name" value="HotDog_dom_sf"/>
</dbReference>
<dbReference type="RefSeq" id="WP_263993060.1">
    <property type="nucleotide sequence ID" value="NZ_CP087994.1"/>
</dbReference>
<dbReference type="InterPro" id="IPR039569">
    <property type="entry name" value="FAS1-like_DH_region"/>
</dbReference>
<organism evidence="2 3">
    <name type="scientific">Acetobacterium wieringae</name>
    <dbReference type="NCBI Taxonomy" id="52694"/>
    <lineage>
        <taxon>Bacteria</taxon>
        <taxon>Bacillati</taxon>
        <taxon>Bacillota</taxon>
        <taxon>Clostridia</taxon>
        <taxon>Eubacteriales</taxon>
        <taxon>Eubacteriaceae</taxon>
        <taxon>Acetobacterium</taxon>
    </lineage>
</organism>